<dbReference type="Proteomes" id="UP001642409">
    <property type="component" value="Unassembled WGS sequence"/>
</dbReference>
<dbReference type="EMBL" id="CATOUU010000981">
    <property type="protein sequence ID" value="CAI9964633.1"/>
    <property type="molecule type" value="Genomic_DNA"/>
</dbReference>
<dbReference type="EMBL" id="CAXDID020000165">
    <property type="protein sequence ID" value="CAL6045674.1"/>
    <property type="molecule type" value="Genomic_DNA"/>
</dbReference>
<evidence type="ECO:0000313" key="4">
    <source>
        <dbReference type="EMBL" id="CAL6045681.1"/>
    </source>
</evidence>
<dbReference type="EMBL" id="CATOUU010000981">
    <property type="protein sequence ID" value="CAI9964640.1"/>
    <property type="molecule type" value="Genomic_DNA"/>
</dbReference>
<organism evidence="2">
    <name type="scientific">Hexamita inflata</name>
    <dbReference type="NCBI Taxonomy" id="28002"/>
    <lineage>
        <taxon>Eukaryota</taxon>
        <taxon>Metamonada</taxon>
        <taxon>Diplomonadida</taxon>
        <taxon>Hexamitidae</taxon>
        <taxon>Hexamitinae</taxon>
        <taxon>Hexamita</taxon>
    </lineage>
</organism>
<name>A0AA86RAI9_9EUKA</name>
<comment type="caution">
    <text evidence="2">The sequence shown here is derived from an EMBL/GenBank/DDBJ whole genome shotgun (WGS) entry which is preliminary data.</text>
</comment>
<evidence type="ECO:0000313" key="3">
    <source>
        <dbReference type="EMBL" id="CAL6045674.1"/>
    </source>
</evidence>
<reference evidence="3 5" key="2">
    <citation type="submission" date="2024-07" db="EMBL/GenBank/DDBJ databases">
        <authorList>
            <person name="Akdeniz Z."/>
        </authorList>
    </citation>
    <scope>NUCLEOTIDE SEQUENCE [LARGE SCALE GENOMIC DNA]</scope>
</reference>
<proteinExistence type="predicted"/>
<evidence type="ECO:0000313" key="2">
    <source>
        <dbReference type="EMBL" id="CAI9964640.1"/>
    </source>
</evidence>
<accession>A0AA86RAI9</accession>
<dbReference type="EMBL" id="CAXDID020000165">
    <property type="protein sequence ID" value="CAL6045681.1"/>
    <property type="molecule type" value="Genomic_DNA"/>
</dbReference>
<sequence length="136" mass="15560">MIYRNAQSSGKSTFEKLRAVHSSASIVPAHVQCSTKAPPISSANRSSVHSECELELSNNTVDWDLIKKFSVFSLSNGLETLSKRLKNITDICCAHSHQIQRLETFIQNYKEAEERRKLFAQVLKQDDQFKMWKNTK</sequence>
<reference evidence="2" key="1">
    <citation type="submission" date="2023-06" db="EMBL/GenBank/DDBJ databases">
        <authorList>
            <person name="Kurt Z."/>
        </authorList>
    </citation>
    <scope>NUCLEOTIDE SEQUENCE</scope>
</reference>
<evidence type="ECO:0000313" key="5">
    <source>
        <dbReference type="Proteomes" id="UP001642409"/>
    </source>
</evidence>
<keyword evidence="5" id="KW-1185">Reference proteome</keyword>
<dbReference type="AlphaFoldDB" id="A0AA86RAI9"/>
<protein>
    <submittedName>
        <fullName evidence="3">Hypothetical_protein</fullName>
    </submittedName>
</protein>
<evidence type="ECO:0000313" key="1">
    <source>
        <dbReference type="EMBL" id="CAI9964633.1"/>
    </source>
</evidence>
<gene>
    <name evidence="3" type="ORF">HINF_LOCUS41262</name>
    <name evidence="4" type="ORF">HINF_LOCUS41269</name>
    <name evidence="1" type="ORF">HINF_LOCUS52278</name>
    <name evidence="2" type="ORF">HINF_LOCUS52285</name>
</gene>